<evidence type="ECO:0000313" key="3">
    <source>
        <dbReference type="Proteomes" id="UP001190700"/>
    </source>
</evidence>
<name>A0AAE0LHL9_9CHLO</name>
<gene>
    <name evidence="2" type="ORF">CYMTET_7285</name>
</gene>
<reference evidence="2 3" key="1">
    <citation type="journal article" date="2015" name="Genome Biol. Evol.">
        <title>Comparative Genomics of a Bacterivorous Green Alga Reveals Evolutionary Causalities and Consequences of Phago-Mixotrophic Mode of Nutrition.</title>
        <authorList>
            <person name="Burns J.A."/>
            <person name="Paasch A."/>
            <person name="Narechania A."/>
            <person name="Kim E."/>
        </authorList>
    </citation>
    <scope>NUCLEOTIDE SEQUENCE [LARGE SCALE GENOMIC DNA]</scope>
    <source>
        <strain evidence="2 3">PLY_AMNH</strain>
    </source>
</reference>
<comment type="caution">
    <text evidence="2">The sequence shown here is derived from an EMBL/GenBank/DDBJ whole genome shotgun (WGS) entry which is preliminary data.</text>
</comment>
<feature type="region of interest" description="Disordered" evidence="1">
    <location>
        <begin position="1"/>
        <end position="21"/>
    </location>
</feature>
<evidence type="ECO:0000313" key="2">
    <source>
        <dbReference type="EMBL" id="KAK3285095.1"/>
    </source>
</evidence>
<keyword evidence="3" id="KW-1185">Reference proteome</keyword>
<feature type="compositionally biased region" description="Basic and acidic residues" evidence="1">
    <location>
        <begin position="124"/>
        <end position="133"/>
    </location>
</feature>
<organism evidence="2 3">
    <name type="scientific">Cymbomonas tetramitiformis</name>
    <dbReference type="NCBI Taxonomy" id="36881"/>
    <lineage>
        <taxon>Eukaryota</taxon>
        <taxon>Viridiplantae</taxon>
        <taxon>Chlorophyta</taxon>
        <taxon>Pyramimonadophyceae</taxon>
        <taxon>Pyramimonadales</taxon>
        <taxon>Pyramimonadaceae</taxon>
        <taxon>Cymbomonas</taxon>
    </lineage>
</organism>
<evidence type="ECO:0000256" key="1">
    <source>
        <dbReference type="SAM" id="MobiDB-lite"/>
    </source>
</evidence>
<feature type="region of interest" description="Disordered" evidence="1">
    <location>
        <begin position="101"/>
        <end position="133"/>
    </location>
</feature>
<sequence length="239" mass="24730">MEAGTCSLGNSGEPATPHGVSITVPEVPPPGTSRIAYFKRLLFGGRAQSQETGLGPVEGMMGSTDLRASPNKSEQAIAIDRIKMFYQNRLAMEPLEANEGPMAGPAANEVPASAVASPPTLTRHSCDSARDMEPASGAPVAVMATASMDMWEECLFAGSDSGDATARSTFTVVTNSVCEPRDHPLDLLSDNMSDVSAQIVLGRADDADAGDFLAESSVAGGPSASVCSGEESGLFNFKL</sequence>
<dbReference type="EMBL" id="LGRX02001966">
    <property type="protein sequence ID" value="KAK3285095.1"/>
    <property type="molecule type" value="Genomic_DNA"/>
</dbReference>
<dbReference type="AlphaFoldDB" id="A0AAE0LHL9"/>
<protein>
    <submittedName>
        <fullName evidence="2">Uncharacterized protein</fullName>
    </submittedName>
</protein>
<dbReference type="Proteomes" id="UP001190700">
    <property type="component" value="Unassembled WGS sequence"/>
</dbReference>
<proteinExistence type="predicted"/>
<accession>A0AAE0LHL9</accession>